<sequence length="81" mass="8795">MKSRVEIALVPNQSTPSRDGPCTPVRPLGEVGLGSADQQIYLLHESRSVCSSRATGGTPLTRSPWFHSINFSFHVKVTLTS</sequence>
<dbReference type="AlphaFoldDB" id="A0AAE1DQJ8"/>
<organism evidence="1 2">
    <name type="scientific">Elysia crispata</name>
    <name type="common">lettuce slug</name>
    <dbReference type="NCBI Taxonomy" id="231223"/>
    <lineage>
        <taxon>Eukaryota</taxon>
        <taxon>Metazoa</taxon>
        <taxon>Spiralia</taxon>
        <taxon>Lophotrochozoa</taxon>
        <taxon>Mollusca</taxon>
        <taxon>Gastropoda</taxon>
        <taxon>Heterobranchia</taxon>
        <taxon>Euthyneura</taxon>
        <taxon>Panpulmonata</taxon>
        <taxon>Sacoglossa</taxon>
        <taxon>Placobranchoidea</taxon>
        <taxon>Plakobranchidae</taxon>
        <taxon>Elysia</taxon>
    </lineage>
</organism>
<evidence type="ECO:0000313" key="1">
    <source>
        <dbReference type="EMBL" id="KAK3778605.1"/>
    </source>
</evidence>
<protein>
    <submittedName>
        <fullName evidence="1">Uncharacterized protein</fullName>
    </submittedName>
</protein>
<proteinExistence type="predicted"/>
<name>A0AAE1DQJ8_9GAST</name>
<comment type="caution">
    <text evidence="1">The sequence shown here is derived from an EMBL/GenBank/DDBJ whole genome shotgun (WGS) entry which is preliminary data.</text>
</comment>
<keyword evidence="2" id="KW-1185">Reference proteome</keyword>
<gene>
    <name evidence="1" type="ORF">RRG08_010902</name>
</gene>
<evidence type="ECO:0000313" key="2">
    <source>
        <dbReference type="Proteomes" id="UP001283361"/>
    </source>
</evidence>
<dbReference type="Proteomes" id="UP001283361">
    <property type="component" value="Unassembled WGS sequence"/>
</dbReference>
<reference evidence="1" key="1">
    <citation type="journal article" date="2023" name="G3 (Bethesda)">
        <title>A reference genome for the long-term kleptoplast-retaining sea slug Elysia crispata morphotype clarki.</title>
        <authorList>
            <person name="Eastman K.E."/>
            <person name="Pendleton A.L."/>
            <person name="Shaikh M.A."/>
            <person name="Suttiyut T."/>
            <person name="Ogas R."/>
            <person name="Tomko P."/>
            <person name="Gavelis G."/>
            <person name="Widhalm J.R."/>
            <person name="Wisecaver J.H."/>
        </authorList>
    </citation>
    <scope>NUCLEOTIDE SEQUENCE</scope>
    <source>
        <strain evidence="1">ECLA1</strain>
    </source>
</reference>
<dbReference type="EMBL" id="JAWDGP010002904">
    <property type="protein sequence ID" value="KAK3778605.1"/>
    <property type="molecule type" value="Genomic_DNA"/>
</dbReference>
<accession>A0AAE1DQJ8</accession>